<dbReference type="UniPathway" id="UPA00220"/>
<evidence type="ECO:0000256" key="13">
    <source>
        <dbReference type="ARBA" id="ARBA00022907"/>
    </source>
</evidence>
<evidence type="ECO:0000313" key="30">
    <source>
        <dbReference type="RefSeq" id="XP_030043646.1"/>
    </source>
</evidence>
<dbReference type="EC" id="2.7.1.137" evidence="5"/>
<keyword evidence="7" id="KW-0723">Serine/threonine-protein kinase</keyword>
<dbReference type="SUPFAM" id="SSF54236">
    <property type="entry name" value="Ubiquitin-like"/>
    <property type="match status" value="1"/>
</dbReference>
<dbReference type="GO" id="GO:0005943">
    <property type="term" value="C:phosphatidylinositol 3-kinase complex, class IA"/>
    <property type="evidence" value="ECO:0007669"/>
    <property type="project" value="TreeGrafter"/>
</dbReference>
<dbReference type="PROSITE" id="PS51546">
    <property type="entry name" value="PI3K_RBD"/>
    <property type="match status" value="1"/>
</dbReference>
<keyword evidence="12" id="KW-0067">ATP-binding</keyword>
<dbReference type="GO" id="GO:0006909">
    <property type="term" value="P:phagocytosis"/>
    <property type="evidence" value="ECO:0007669"/>
    <property type="project" value="UniProtKB-KW"/>
</dbReference>
<dbReference type="EC" id="2.7.11.1" evidence="6"/>
<dbReference type="SMART" id="SM00145">
    <property type="entry name" value="PI3Ka"/>
    <property type="match status" value="1"/>
</dbReference>
<evidence type="ECO:0000259" key="28">
    <source>
        <dbReference type="PROSITE" id="PS51547"/>
    </source>
</evidence>
<dbReference type="InterPro" id="IPR011009">
    <property type="entry name" value="Kinase-like_dom_sf"/>
</dbReference>
<accession>A0A6P7WR66</accession>
<dbReference type="InterPro" id="IPR002420">
    <property type="entry name" value="PI3K-type_C2_dom"/>
</dbReference>
<dbReference type="GO" id="GO:0035005">
    <property type="term" value="F:1-phosphatidylinositol-4-phosphate 3-kinase activity"/>
    <property type="evidence" value="ECO:0007669"/>
    <property type="project" value="TreeGrafter"/>
</dbReference>
<dbReference type="FunFam" id="3.30.1010.10:FF:000007">
    <property type="entry name" value="Phosphatidylinositol 4,5-bisphosphate 3-kinase catalytic subunit"/>
    <property type="match status" value="1"/>
</dbReference>
<evidence type="ECO:0000256" key="20">
    <source>
        <dbReference type="ARBA" id="ARBA00073893"/>
    </source>
</evidence>
<evidence type="ECO:0000256" key="12">
    <source>
        <dbReference type="ARBA" id="ARBA00022840"/>
    </source>
</evidence>
<evidence type="ECO:0000256" key="16">
    <source>
        <dbReference type="ARBA" id="ARBA00048977"/>
    </source>
</evidence>
<dbReference type="GO" id="GO:0016477">
    <property type="term" value="P:cell migration"/>
    <property type="evidence" value="ECO:0007669"/>
    <property type="project" value="TreeGrafter"/>
</dbReference>
<reference evidence="30" key="1">
    <citation type="submission" date="2025-08" db="UniProtKB">
        <authorList>
            <consortium name="RefSeq"/>
        </authorList>
    </citation>
    <scope>IDENTIFICATION</scope>
</reference>
<dbReference type="InterPro" id="IPR016024">
    <property type="entry name" value="ARM-type_fold"/>
</dbReference>
<dbReference type="GO" id="GO:0005737">
    <property type="term" value="C:cytoplasm"/>
    <property type="evidence" value="ECO:0007669"/>
    <property type="project" value="TreeGrafter"/>
</dbReference>
<dbReference type="GO" id="GO:0016303">
    <property type="term" value="F:1-phosphatidylinositol-3-kinase activity"/>
    <property type="evidence" value="ECO:0007669"/>
    <property type="project" value="UniProtKB-EC"/>
</dbReference>
<dbReference type="SMART" id="SM00144">
    <property type="entry name" value="PI3K_rbd"/>
    <property type="match status" value="1"/>
</dbReference>
<evidence type="ECO:0000256" key="14">
    <source>
        <dbReference type="ARBA" id="ARBA00023981"/>
    </source>
</evidence>
<dbReference type="SUPFAM" id="SSF48371">
    <property type="entry name" value="ARM repeat"/>
    <property type="match status" value="1"/>
</dbReference>
<evidence type="ECO:0000256" key="11">
    <source>
        <dbReference type="ARBA" id="ARBA00022777"/>
    </source>
</evidence>
<dbReference type="Gene3D" id="1.25.40.70">
    <property type="entry name" value="Phosphatidylinositol 3-kinase, accessory domain (PIK)"/>
    <property type="match status" value="1"/>
</dbReference>
<evidence type="ECO:0000256" key="6">
    <source>
        <dbReference type="ARBA" id="ARBA00012513"/>
    </source>
</evidence>
<dbReference type="SMART" id="SM00142">
    <property type="entry name" value="PI3K_C2"/>
    <property type="match status" value="1"/>
</dbReference>
<dbReference type="PROSITE" id="PS51545">
    <property type="entry name" value="PIK_HELICAL"/>
    <property type="match status" value="1"/>
</dbReference>
<gene>
    <name evidence="30" type="primary">LOC115458021</name>
</gene>
<dbReference type="Pfam" id="PF02192">
    <property type="entry name" value="PI3K_p85B"/>
    <property type="match status" value="1"/>
</dbReference>
<evidence type="ECO:0000256" key="23">
    <source>
        <dbReference type="ARBA" id="ARBA00083121"/>
    </source>
</evidence>
<evidence type="ECO:0000256" key="4">
    <source>
        <dbReference type="ARBA" id="ARBA00012010"/>
    </source>
</evidence>
<comment type="similarity">
    <text evidence="3">Belongs to the PI3/PI4-kinase family. Type III PI4K subfamily.</text>
</comment>
<organism evidence="29 30">
    <name type="scientific">Microcaecilia unicolor</name>
    <dbReference type="NCBI Taxonomy" id="1415580"/>
    <lineage>
        <taxon>Eukaryota</taxon>
        <taxon>Metazoa</taxon>
        <taxon>Chordata</taxon>
        <taxon>Craniata</taxon>
        <taxon>Vertebrata</taxon>
        <taxon>Euteleostomi</taxon>
        <taxon>Amphibia</taxon>
        <taxon>Gymnophiona</taxon>
        <taxon>Siphonopidae</taxon>
        <taxon>Microcaecilia</taxon>
    </lineage>
</organism>
<dbReference type="InterPro" id="IPR042236">
    <property type="entry name" value="PI3K_accessory_sf"/>
</dbReference>
<keyword evidence="10" id="KW-0547">Nucleotide-binding</keyword>
<evidence type="ECO:0000313" key="29">
    <source>
        <dbReference type="Proteomes" id="UP000515156"/>
    </source>
</evidence>
<dbReference type="InterPro" id="IPR035892">
    <property type="entry name" value="C2_domain_sf"/>
</dbReference>
<keyword evidence="13" id="KW-0581">Phagocytosis</keyword>
<dbReference type="PANTHER" id="PTHR10048">
    <property type="entry name" value="PHOSPHATIDYLINOSITOL KINASE"/>
    <property type="match status" value="1"/>
</dbReference>
<evidence type="ECO:0000256" key="19">
    <source>
        <dbReference type="ARBA" id="ARBA00065166"/>
    </source>
</evidence>
<dbReference type="GO" id="GO:0043491">
    <property type="term" value="P:phosphatidylinositol 3-kinase/protein kinase B signal transduction"/>
    <property type="evidence" value="ECO:0007669"/>
    <property type="project" value="TreeGrafter"/>
</dbReference>
<dbReference type="GO" id="GO:0005524">
    <property type="term" value="F:ATP binding"/>
    <property type="evidence" value="ECO:0007669"/>
    <property type="project" value="UniProtKB-KW"/>
</dbReference>
<dbReference type="InterPro" id="IPR000403">
    <property type="entry name" value="PI3/4_kinase_cat_dom"/>
</dbReference>
<dbReference type="InterPro" id="IPR015433">
    <property type="entry name" value="PI3/4_kinase"/>
</dbReference>
<dbReference type="Pfam" id="PF00792">
    <property type="entry name" value="PI3K_C2"/>
    <property type="match status" value="1"/>
</dbReference>
<dbReference type="GO" id="GO:0048015">
    <property type="term" value="P:phosphatidylinositol-mediated signaling"/>
    <property type="evidence" value="ECO:0007669"/>
    <property type="project" value="TreeGrafter"/>
</dbReference>
<dbReference type="FunFam" id="2.60.40.150:FF:000041">
    <property type="entry name" value="Phosphatidylinositol 4,5-bisphosphate 3-kinase catalytic subunit"/>
    <property type="match status" value="1"/>
</dbReference>
<evidence type="ECO:0000259" key="26">
    <source>
        <dbReference type="PROSITE" id="PS51545"/>
    </source>
</evidence>
<dbReference type="FunFam" id="1.25.40.70:FF:000001">
    <property type="entry name" value="Phosphatidylinositol 4,5-bisphosphate 3-kinase catalytic subunit"/>
    <property type="match status" value="1"/>
</dbReference>
<dbReference type="InterPro" id="IPR036940">
    <property type="entry name" value="PI3/4_kinase_cat_sf"/>
</dbReference>
<comment type="subunit">
    <text evidence="19">Heterodimer of a catalytic subunit PIK3CA and a p85 regulatory subunit (PIK3R1, PIK3R2 or PIK3R3). Interacts with IRS1 in nuclear extracts. Interacts with RUFY3. Interacts with RASD2. Interacts with APPL1. Interacts with HRAS and KRAS. Interaction with HRAS/KRAS is required for PI3K pathway signaling and cell proliferation stimulated by EGF and FGF2. Interacts with FAM83B; activates the PI3K/AKT signaling cascade.</text>
</comment>
<evidence type="ECO:0000256" key="17">
    <source>
        <dbReference type="ARBA" id="ARBA00050641"/>
    </source>
</evidence>
<dbReference type="GO" id="GO:0005886">
    <property type="term" value="C:plasma membrane"/>
    <property type="evidence" value="ECO:0007669"/>
    <property type="project" value="TreeGrafter"/>
</dbReference>
<dbReference type="FunFam" id="3.10.20.90:FF:000055">
    <property type="entry name" value="Phosphatidylinositol 4,5-bisphosphate 3-kinase catalytic subunit"/>
    <property type="match status" value="1"/>
</dbReference>
<dbReference type="PROSITE" id="PS00916">
    <property type="entry name" value="PI3_4_KINASE_2"/>
    <property type="match status" value="1"/>
</dbReference>
<comment type="catalytic activity">
    <reaction evidence="14">
        <text>a 1,2-diacyl-sn-glycero-3-phospho-(1D-myo-inositol-4,5-bisphosphate) + ATP = a 1,2-diacyl-sn-glycero-3-phospho-(1D-myo-inositol-3,4,5-trisphosphate) + ADP + H(+)</text>
        <dbReference type="Rhea" id="RHEA:21292"/>
        <dbReference type="ChEBI" id="CHEBI:15378"/>
        <dbReference type="ChEBI" id="CHEBI:30616"/>
        <dbReference type="ChEBI" id="CHEBI:57836"/>
        <dbReference type="ChEBI" id="CHEBI:58456"/>
        <dbReference type="ChEBI" id="CHEBI:456216"/>
        <dbReference type="EC" id="2.7.1.153"/>
    </reaction>
    <physiologicalReaction direction="left-to-right" evidence="14">
        <dbReference type="Rhea" id="RHEA:21293"/>
    </physiologicalReaction>
</comment>
<comment type="catalytic activity">
    <reaction evidence="18">
        <text>1-octadecanoyl-2-(5Z,8Z,11Z,14Z)-eicosatetraenoyl-sn-glycero-3-phospho-1D-myo-inositol 4,5-bisphosphate + ATP = 1-octadecanoyl-2-(5Z,8Z,11Z,14Z-eicosatetraenoyl)-sn-glycero-3-phospho-(1D-myo-inositol 3,4,5-triphosphate) + ADP + H(+)</text>
        <dbReference type="Rhea" id="RHEA:43396"/>
        <dbReference type="ChEBI" id="CHEBI:15378"/>
        <dbReference type="ChEBI" id="CHEBI:30616"/>
        <dbReference type="ChEBI" id="CHEBI:77137"/>
        <dbReference type="ChEBI" id="CHEBI:83243"/>
        <dbReference type="ChEBI" id="CHEBI:456216"/>
    </reaction>
    <physiologicalReaction direction="left-to-right" evidence="18">
        <dbReference type="Rhea" id="RHEA:43397"/>
    </physiologicalReaction>
</comment>
<dbReference type="PANTHER" id="PTHR10048:SF95">
    <property type="entry name" value="PHOSPHATIDYLINOSITOL-4,5-BISPHOSPHATE 3-KINASE"/>
    <property type="match status" value="1"/>
</dbReference>
<evidence type="ECO:0000256" key="10">
    <source>
        <dbReference type="ARBA" id="ARBA00022741"/>
    </source>
</evidence>
<keyword evidence="29" id="KW-1185">Reference proteome</keyword>
<dbReference type="PROSITE" id="PS00915">
    <property type="entry name" value="PI3_4_KINASE_1"/>
    <property type="match status" value="1"/>
</dbReference>
<comment type="pathway">
    <text evidence="1">Phospholipid metabolism; phosphatidylinositol phosphate biosynthesis.</text>
</comment>
<keyword evidence="8" id="KW-0037">Angiogenesis</keyword>
<keyword evidence="11" id="KW-0418">Kinase</keyword>
<dbReference type="Gene3D" id="1.10.1070.11">
    <property type="entry name" value="Phosphatidylinositol 3-/4-kinase, catalytic domain"/>
    <property type="match status" value="1"/>
</dbReference>
<name>A0A6P7WR66_9AMPH</name>
<dbReference type="SMART" id="SM00146">
    <property type="entry name" value="PI3Kc"/>
    <property type="match status" value="1"/>
</dbReference>
<dbReference type="GO" id="GO:0004674">
    <property type="term" value="F:protein serine/threonine kinase activity"/>
    <property type="evidence" value="ECO:0007669"/>
    <property type="project" value="UniProtKB-KW"/>
</dbReference>
<feature type="domain" description="PI3K-RBD" evidence="27">
    <location>
        <begin position="117"/>
        <end position="219"/>
    </location>
</feature>
<dbReference type="GO" id="GO:0005944">
    <property type="term" value="C:phosphatidylinositol 3-kinase complex, class IB"/>
    <property type="evidence" value="ECO:0007669"/>
    <property type="project" value="TreeGrafter"/>
</dbReference>
<sequence>MPPRPSSGELWGLHLMPPRIMVDCCIPNGMIVTLECLREATLLGIKHNLFKEARKYPLFHLLQDESSYIFVGVTQEAEREEFYDETRRLCDLRLFQPILKVIEPVGNREEKILNREIGLIIVTIWVIVFPNNDKQKYTLKIPHDCLPEQVIADAIRKKTRSMHLSPEQLKLCVQEYQGKYILKVCGCDEYLLEKYPFSQYKYIRNCITIGRLPHLMLMSKESLYSQLPANIFIMPSYARRSVTSCYMNGDVPTKSLWSINSLLRIRILCATYVNVNIRDIDKIYVRTGIYHGGEPLCDNVNTQRVPCSNPRWNEWLSYDMYLTDLPRAARLCLSICSVKGRKGAKEEHCPLAWGNINLFDYKDTLVAGKMALNLWPVPHGLEDLLNPIGVGGSNPNKETPCLELEFSWYTHAVKFPDTPQIEEHANWSMSRELGLNYCLVGLSNRLARDSSLIENEMEQLRNICNRDPLSEITEQEKDFLWRHRQYCINIPETLPKLLLSVKWNSRDEVTQMYCLLREWPLIKPELSLELLDCNFPDPMVREFALKCLVKGLTDDKLSQYLIQLVQVLKYEQYLDNPLARFLIKKALTNQRIGHFFFWHLKSEMHSKTVSQRFGLMLEAFCRGCGMYLKHLNRQVEAMEKLINLTDILKQEKKDETQKMQMKFLMEQMRRPAYMEALQGFICPLNPVHQLGNLRLEECRIMSSAKRPLWLNWENPDIMSELLFTNNEIIFKNGDDLRQDMLTLQIIRIMENMWQNQGQDLRMLPYGCLSIGDCVGLIEVVKNSHTIMQIQCKGGLKGALQFNSNTLHHWLKDKNKGEGYDAAIDLFTRSCAGYCVATFILGIGDRHNSNIMVKDDGQLFHIDFGHFLDHKKKKFGYKRERVPFVLTQDFLIVISKGVQECTKTKEFERFQEMCYKAYLVIRQQANLFINLFSMMLGSGMPELQSFDDIAYLRKTLALDKTEQEALEYFTKQMNDAHHGGWTTKMDWIFHTIRHMPLSEAGHD</sequence>
<keyword evidence="9" id="KW-0808">Transferase</keyword>
<feature type="domain" description="C2 PI3K-type" evidence="28">
    <location>
        <begin position="259"/>
        <end position="416"/>
    </location>
</feature>
<comment type="catalytic activity">
    <reaction evidence="16">
        <text>L-seryl-[protein] + ATP = O-phospho-L-seryl-[protein] + ADP + H(+)</text>
        <dbReference type="Rhea" id="RHEA:17989"/>
        <dbReference type="Rhea" id="RHEA-COMP:9863"/>
        <dbReference type="Rhea" id="RHEA-COMP:11604"/>
        <dbReference type="ChEBI" id="CHEBI:15378"/>
        <dbReference type="ChEBI" id="CHEBI:29999"/>
        <dbReference type="ChEBI" id="CHEBI:30616"/>
        <dbReference type="ChEBI" id="CHEBI:83421"/>
        <dbReference type="ChEBI" id="CHEBI:456216"/>
        <dbReference type="EC" id="2.7.11.1"/>
    </reaction>
    <physiologicalReaction direction="left-to-right" evidence="16">
        <dbReference type="Rhea" id="RHEA:17990"/>
    </physiologicalReaction>
</comment>
<feature type="domain" description="PIK helical" evidence="26">
    <location>
        <begin position="446"/>
        <end position="623"/>
    </location>
</feature>
<dbReference type="GO" id="GO:0046934">
    <property type="term" value="F:1-phosphatidylinositol-4,5-bisphosphate 3-kinase activity"/>
    <property type="evidence" value="ECO:0007669"/>
    <property type="project" value="UniProtKB-EC"/>
</dbReference>
<evidence type="ECO:0000256" key="7">
    <source>
        <dbReference type="ARBA" id="ARBA00022527"/>
    </source>
</evidence>
<evidence type="ECO:0000259" key="25">
    <source>
        <dbReference type="PROSITE" id="PS51544"/>
    </source>
</evidence>
<dbReference type="GeneID" id="115458021"/>
<dbReference type="Gene3D" id="2.60.40.150">
    <property type="entry name" value="C2 domain"/>
    <property type="match status" value="1"/>
</dbReference>
<proteinExistence type="inferred from homology"/>
<comment type="pathway">
    <text evidence="2">Lipid metabolism.</text>
</comment>
<dbReference type="GO" id="GO:0001525">
    <property type="term" value="P:angiogenesis"/>
    <property type="evidence" value="ECO:0007669"/>
    <property type="project" value="UniProtKB-KW"/>
</dbReference>
<evidence type="ECO:0000256" key="1">
    <source>
        <dbReference type="ARBA" id="ARBA00004805"/>
    </source>
</evidence>
<evidence type="ECO:0000256" key="3">
    <source>
        <dbReference type="ARBA" id="ARBA00006209"/>
    </source>
</evidence>
<dbReference type="CDD" id="cd00872">
    <property type="entry name" value="PI3Ka_I"/>
    <property type="match status" value="1"/>
</dbReference>
<dbReference type="Gene3D" id="3.10.20.90">
    <property type="entry name" value="Phosphatidylinositol 3-kinase Catalytic Subunit, Chain A, domain 1"/>
    <property type="match status" value="2"/>
</dbReference>
<dbReference type="SMART" id="SM00143">
    <property type="entry name" value="PI3K_p85B"/>
    <property type="match status" value="1"/>
</dbReference>
<dbReference type="AlphaFoldDB" id="A0A6P7WR66"/>
<dbReference type="EC" id="2.7.1.153" evidence="4"/>
<dbReference type="CDD" id="cd08398">
    <property type="entry name" value="C2_PI3K_class_I_alpha"/>
    <property type="match status" value="1"/>
</dbReference>
<feature type="domain" description="PI3K-ABD" evidence="25">
    <location>
        <begin position="16"/>
        <end position="105"/>
    </location>
</feature>
<dbReference type="PROSITE" id="PS51547">
    <property type="entry name" value="C2_PI3K"/>
    <property type="match status" value="1"/>
</dbReference>
<dbReference type="PROSITE" id="PS51544">
    <property type="entry name" value="PI3K_ABD"/>
    <property type="match status" value="1"/>
</dbReference>
<feature type="domain" description="PI3K/PI4K catalytic" evidence="24">
    <location>
        <begin position="694"/>
        <end position="980"/>
    </location>
</feature>
<evidence type="ECO:0000256" key="5">
    <source>
        <dbReference type="ARBA" id="ARBA00012073"/>
    </source>
</evidence>
<dbReference type="InterPro" id="IPR029071">
    <property type="entry name" value="Ubiquitin-like_domsf"/>
</dbReference>
<dbReference type="Pfam" id="PF00454">
    <property type="entry name" value="PI3_PI4_kinase"/>
    <property type="match status" value="1"/>
</dbReference>
<dbReference type="InterPro" id="IPR018936">
    <property type="entry name" value="PI3/4_kinase_CS"/>
</dbReference>
<dbReference type="Pfam" id="PF00794">
    <property type="entry name" value="PI3K_rbd"/>
    <property type="match status" value="1"/>
</dbReference>
<evidence type="ECO:0000256" key="21">
    <source>
        <dbReference type="ARBA" id="ARBA00076072"/>
    </source>
</evidence>
<dbReference type="SUPFAM" id="SSF49562">
    <property type="entry name" value="C2 domain (Calcium/lipid-binding domain, CaLB)"/>
    <property type="match status" value="1"/>
</dbReference>
<evidence type="ECO:0000256" key="9">
    <source>
        <dbReference type="ARBA" id="ARBA00022679"/>
    </source>
</evidence>
<evidence type="ECO:0000256" key="18">
    <source>
        <dbReference type="ARBA" id="ARBA00051347"/>
    </source>
</evidence>
<dbReference type="PROSITE" id="PS50290">
    <property type="entry name" value="PI3_4_KINASE_3"/>
    <property type="match status" value="1"/>
</dbReference>
<protein>
    <recommendedName>
        <fullName evidence="20">Phosphatidylinositol 4,5-bisphosphate 3-kinase catalytic subunit alpha isoform</fullName>
        <ecNumber evidence="5">2.7.1.137</ecNumber>
        <ecNumber evidence="4">2.7.1.153</ecNumber>
        <ecNumber evidence="6">2.7.11.1</ecNumber>
    </recommendedName>
    <alternativeName>
        <fullName evidence="23">Phosphatidylinositol 4,5-bisphosphate 3-kinase 110 kDa catalytic subunit alpha</fullName>
    </alternativeName>
    <alternativeName>
        <fullName evidence="22">Phosphoinositide-3-kinase catalytic alpha polypeptide</fullName>
    </alternativeName>
    <alternativeName>
        <fullName evidence="21">Serine/threonine protein kinase PIK3CA</fullName>
    </alternativeName>
</protein>
<dbReference type="RefSeq" id="XP_030043646.1">
    <property type="nucleotide sequence ID" value="XM_030187786.1"/>
</dbReference>
<evidence type="ECO:0000259" key="24">
    <source>
        <dbReference type="PROSITE" id="PS50290"/>
    </source>
</evidence>
<dbReference type="Pfam" id="PF00613">
    <property type="entry name" value="PI3Ka"/>
    <property type="match status" value="1"/>
</dbReference>
<evidence type="ECO:0000256" key="8">
    <source>
        <dbReference type="ARBA" id="ARBA00022657"/>
    </source>
</evidence>
<dbReference type="Proteomes" id="UP000515156">
    <property type="component" value="Chromosome 14"/>
</dbReference>
<dbReference type="InterPro" id="IPR003113">
    <property type="entry name" value="PI3K_ABD"/>
</dbReference>
<dbReference type="SUPFAM" id="SSF56112">
    <property type="entry name" value="Protein kinase-like (PK-like)"/>
    <property type="match status" value="1"/>
</dbReference>
<dbReference type="FunFam" id="1.10.1070.11:FF:000006">
    <property type="entry name" value="Phosphatidylinositol 4,5-bisphosphate 3-kinase catalytic subunit"/>
    <property type="match status" value="1"/>
</dbReference>
<evidence type="ECO:0000256" key="2">
    <source>
        <dbReference type="ARBA" id="ARBA00005189"/>
    </source>
</evidence>
<evidence type="ECO:0000256" key="15">
    <source>
        <dbReference type="ARBA" id="ARBA00023985"/>
    </source>
</evidence>
<comment type="catalytic activity">
    <reaction evidence="17">
        <text>1,2-dioctanoyl-sn-glycero-3-phospho-(1D-myo-inositol-4,5-bisphosphate) + ATP = 1,2-dioctanoyl-sn-glycero-3-phospho-(1D-myo-inositol-3,4,5-trisphosphate) + ADP + H(+)</text>
        <dbReference type="Rhea" id="RHEA:55632"/>
        <dbReference type="ChEBI" id="CHEBI:15378"/>
        <dbReference type="ChEBI" id="CHEBI:30616"/>
        <dbReference type="ChEBI" id="CHEBI:83416"/>
        <dbReference type="ChEBI" id="CHEBI:83419"/>
        <dbReference type="ChEBI" id="CHEBI:456216"/>
    </reaction>
    <physiologicalReaction direction="left-to-right" evidence="17">
        <dbReference type="Rhea" id="RHEA:55633"/>
    </physiologicalReaction>
</comment>
<evidence type="ECO:0000259" key="27">
    <source>
        <dbReference type="PROSITE" id="PS51546"/>
    </source>
</evidence>
<dbReference type="Gene3D" id="3.30.1010.10">
    <property type="entry name" value="Phosphatidylinositol 3-kinase Catalytic Subunit, Chain A, domain 4"/>
    <property type="match status" value="1"/>
</dbReference>
<dbReference type="InterPro" id="IPR001263">
    <property type="entry name" value="PI3K_accessory_dom"/>
</dbReference>
<comment type="catalytic activity">
    <reaction evidence="15">
        <text>a 1,2-diacyl-sn-glycero-3-phospho-(1D-myo-inositol) + ATP = a 1,2-diacyl-sn-glycero-3-phospho-(1D-myo-inositol-3-phosphate) + ADP + H(+)</text>
        <dbReference type="Rhea" id="RHEA:12709"/>
        <dbReference type="ChEBI" id="CHEBI:15378"/>
        <dbReference type="ChEBI" id="CHEBI:30616"/>
        <dbReference type="ChEBI" id="CHEBI:57880"/>
        <dbReference type="ChEBI" id="CHEBI:58088"/>
        <dbReference type="ChEBI" id="CHEBI:456216"/>
        <dbReference type="EC" id="2.7.1.137"/>
    </reaction>
    <physiologicalReaction direction="left-to-right" evidence="15">
        <dbReference type="Rhea" id="RHEA:12710"/>
    </physiologicalReaction>
</comment>
<evidence type="ECO:0000256" key="22">
    <source>
        <dbReference type="ARBA" id="ARBA00078524"/>
    </source>
</evidence>
<dbReference type="InterPro" id="IPR000341">
    <property type="entry name" value="PI3K_Ras-bd_dom"/>
</dbReference>